<feature type="region of interest" description="Disordered" evidence="8">
    <location>
        <begin position="1"/>
        <end position="23"/>
    </location>
</feature>
<organism evidence="9 10">
    <name type="scientific">Oerskovia douganii</name>
    <dbReference type="NCBI Taxonomy" id="2762210"/>
    <lineage>
        <taxon>Bacteria</taxon>
        <taxon>Bacillati</taxon>
        <taxon>Actinomycetota</taxon>
        <taxon>Actinomycetes</taxon>
        <taxon>Micrococcales</taxon>
        <taxon>Cellulomonadaceae</taxon>
        <taxon>Oerskovia</taxon>
    </lineage>
</organism>
<dbReference type="AlphaFoldDB" id="A0A9D5YZD2"/>
<dbReference type="GO" id="GO:0045892">
    <property type="term" value="P:negative regulation of DNA-templated transcription"/>
    <property type="evidence" value="ECO:0007669"/>
    <property type="project" value="TreeGrafter"/>
</dbReference>
<accession>A0A9D5YZD2</accession>
<comment type="similarity">
    <text evidence="1">Belongs to the Fur family.</text>
</comment>
<keyword evidence="5" id="KW-0238">DNA-binding</keyword>
<reference evidence="9 10" key="1">
    <citation type="submission" date="2020-08" db="EMBL/GenBank/DDBJ databases">
        <title>A Genomic Blueprint of the Chicken Gut Microbiome.</title>
        <authorList>
            <person name="Gilroy R."/>
            <person name="Ravi A."/>
            <person name="Getino M."/>
            <person name="Pursley I."/>
            <person name="Horton D.L."/>
            <person name="Alikhan N.-F."/>
            <person name="Baker D."/>
            <person name="Gharbi K."/>
            <person name="Hall N."/>
            <person name="Watson M."/>
            <person name="Adriaenssens E.M."/>
            <person name="Foster-Nyarko E."/>
            <person name="Jarju S."/>
            <person name="Secka A."/>
            <person name="Antonio M."/>
            <person name="Oren A."/>
            <person name="Chaudhuri R."/>
            <person name="La Ragione R.M."/>
            <person name="Hildebrand F."/>
            <person name="Pallen M.J."/>
        </authorList>
    </citation>
    <scope>NUCLEOTIDE SEQUENCE [LARGE SCALE GENOMIC DNA]</scope>
    <source>
        <strain evidence="9 10">Sa1BUA8</strain>
    </source>
</reference>
<keyword evidence="10" id="KW-1185">Reference proteome</keyword>
<dbReference type="CDD" id="cd07153">
    <property type="entry name" value="Fur_like"/>
    <property type="match status" value="1"/>
</dbReference>
<keyword evidence="3 7" id="KW-0862">Zinc</keyword>
<dbReference type="Gene3D" id="3.30.1490.190">
    <property type="match status" value="1"/>
</dbReference>
<feature type="binding site" evidence="7">
    <location>
        <position position="122"/>
    </location>
    <ligand>
        <name>Zn(2+)</name>
        <dbReference type="ChEBI" id="CHEBI:29105"/>
    </ligand>
</feature>
<name>A0A9D5YZD2_9CELL</name>
<dbReference type="Pfam" id="PF01475">
    <property type="entry name" value="FUR"/>
    <property type="match status" value="1"/>
</dbReference>
<feature type="binding site" evidence="7">
    <location>
        <position position="159"/>
    </location>
    <ligand>
        <name>Zn(2+)</name>
        <dbReference type="ChEBI" id="CHEBI:29105"/>
    </ligand>
</feature>
<feature type="binding site" evidence="7">
    <location>
        <position position="119"/>
    </location>
    <ligand>
        <name>Zn(2+)</name>
        <dbReference type="ChEBI" id="CHEBI:29105"/>
    </ligand>
</feature>
<dbReference type="InterPro" id="IPR036390">
    <property type="entry name" value="WH_DNA-bd_sf"/>
</dbReference>
<dbReference type="SUPFAM" id="SSF46785">
    <property type="entry name" value="Winged helix' DNA-binding domain"/>
    <property type="match status" value="1"/>
</dbReference>
<evidence type="ECO:0000256" key="5">
    <source>
        <dbReference type="ARBA" id="ARBA00023125"/>
    </source>
</evidence>
<evidence type="ECO:0000256" key="1">
    <source>
        <dbReference type="ARBA" id="ARBA00007957"/>
    </source>
</evidence>
<keyword evidence="6" id="KW-0804">Transcription</keyword>
<dbReference type="Proteomes" id="UP000822993">
    <property type="component" value="Unassembled WGS sequence"/>
</dbReference>
<evidence type="ECO:0000256" key="6">
    <source>
        <dbReference type="ARBA" id="ARBA00023163"/>
    </source>
</evidence>
<feature type="binding site" evidence="7">
    <location>
        <position position="162"/>
    </location>
    <ligand>
        <name>Zn(2+)</name>
        <dbReference type="ChEBI" id="CHEBI:29105"/>
    </ligand>
</feature>
<dbReference type="InterPro" id="IPR036388">
    <property type="entry name" value="WH-like_DNA-bd_sf"/>
</dbReference>
<sequence length="172" mass="17844">MTVDDATDRGTGPGPGGDRPGPGRVEEALGLLRSGGHRVTEARRAVLEVLATGEGHPSADELCARVHERHPGIHRATVYRTVDRLTTLGVLTHVHIGGGATAYHLAAGSPAREHLHAICDVCGRIIDLPGDLLDPVTTWLATEAGFTLAPAHVALSGTCATCRTASHVPDGP</sequence>
<keyword evidence="7" id="KW-0479">Metal-binding</keyword>
<dbReference type="GO" id="GO:0000976">
    <property type="term" value="F:transcription cis-regulatory region binding"/>
    <property type="evidence" value="ECO:0007669"/>
    <property type="project" value="TreeGrafter"/>
</dbReference>
<dbReference type="PANTHER" id="PTHR33202">
    <property type="entry name" value="ZINC UPTAKE REGULATION PROTEIN"/>
    <property type="match status" value="1"/>
</dbReference>
<feature type="compositionally biased region" description="Gly residues" evidence="8">
    <location>
        <begin position="11"/>
        <end position="20"/>
    </location>
</feature>
<evidence type="ECO:0000313" key="9">
    <source>
        <dbReference type="EMBL" id="MBE7700391.1"/>
    </source>
</evidence>
<gene>
    <name evidence="9" type="ORF">H9623_08745</name>
</gene>
<dbReference type="PANTHER" id="PTHR33202:SF7">
    <property type="entry name" value="FERRIC UPTAKE REGULATION PROTEIN"/>
    <property type="match status" value="1"/>
</dbReference>
<comment type="caution">
    <text evidence="9">The sequence shown here is derived from an EMBL/GenBank/DDBJ whole genome shotgun (WGS) entry which is preliminary data.</text>
</comment>
<protein>
    <submittedName>
        <fullName evidence="9">Transcriptional repressor</fullName>
    </submittedName>
</protein>
<keyword evidence="2" id="KW-0678">Repressor</keyword>
<comment type="cofactor">
    <cofactor evidence="7">
        <name>Zn(2+)</name>
        <dbReference type="ChEBI" id="CHEBI:29105"/>
    </cofactor>
    <text evidence="7">Binds 1 zinc ion per subunit.</text>
</comment>
<dbReference type="InterPro" id="IPR002481">
    <property type="entry name" value="FUR"/>
</dbReference>
<evidence type="ECO:0000256" key="7">
    <source>
        <dbReference type="PIRSR" id="PIRSR602481-1"/>
    </source>
</evidence>
<dbReference type="GO" id="GO:0003700">
    <property type="term" value="F:DNA-binding transcription factor activity"/>
    <property type="evidence" value="ECO:0007669"/>
    <property type="project" value="InterPro"/>
</dbReference>
<keyword evidence="4" id="KW-0805">Transcription regulation</keyword>
<evidence type="ECO:0000256" key="8">
    <source>
        <dbReference type="SAM" id="MobiDB-lite"/>
    </source>
</evidence>
<proteinExistence type="inferred from homology"/>
<dbReference type="EMBL" id="JACSPN010000009">
    <property type="protein sequence ID" value="MBE7700391.1"/>
    <property type="molecule type" value="Genomic_DNA"/>
</dbReference>
<dbReference type="Gene3D" id="1.10.10.10">
    <property type="entry name" value="Winged helix-like DNA-binding domain superfamily/Winged helix DNA-binding domain"/>
    <property type="match status" value="1"/>
</dbReference>
<dbReference type="GO" id="GO:1900376">
    <property type="term" value="P:regulation of secondary metabolite biosynthetic process"/>
    <property type="evidence" value="ECO:0007669"/>
    <property type="project" value="TreeGrafter"/>
</dbReference>
<evidence type="ECO:0000313" key="10">
    <source>
        <dbReference type="Proteomes" id="UP000822993"/>
    </source>
</evidence>
<dbReference type="InterPro" id="IPR043135">
    <property type="entry name" value="Fur_C"/>
</dbReference>
<dbReference type="GO" id="GO:0008270">
    <property type="term" value="F:zinc ion binding"/>
    <property type="evidence" value="ECO:0007669"/>
    <property type="project" value="TreeGrafter"/>
</dbReference>
<evidence type="ECO:0000256" key="2">
    <source>
        <dbReference type="ARBA" id="ARBA00022491"/>
    </source>
</evidence>
<evidence type="ECO:0000256" key="4">
    <source>
        <dbReference type="ARBA" id="ARBA00023015"/>
    </source>
</evidence>
<evidence type="ECO:0000256" key="3">
    <source>
        <dbReference type="ARBA" id="ARBA00022833"/>
    </source>
</evidence>